<evidence type="ECO:0000259" key="2">
    <source>
        <dbReference type="Pfam" id="PF00905"/>
    </source>
</evidence>
<protein>
    <submittedName>
        <fullName evidence="4">Penicillin-binding protein 2</fullName>
    </submittedName>
</protein>
<dbReference type="Proteomes" id="UP000483018">
    <property type="component" value="Unassembled WGS sequence"/>
</dbReference>
<accession>A0A7C8HGU6</accession>
<dbReference type="GO" id="GO:0071972">
    <property type="term" value="F:peptidoglycan L,D-transpeptidase activity"/>
    <property type="evidence" value="ECO:0007669"/>
    <property type="project" value="TreeGrafter"/>
</dbReference>
<dbReference type="OrthoDB" id="9804124at2"/>
<gene>
    <name evidence="4" type="ORF">GND95_00215</name>
</gene>
<evidence type="ECO:0000313" key="4">
    <source>
        <dbReference type="EMBL" id="KAE9636892.1"/>
    </source>
</evidence>
<keyword evidence="1" id="KW-0472">Membrane</keyword>
<evidence type="ECO:0000256" key="1">
    <source>
        <dbReference type="SAM" id="Phobius"/>
    </source>
</evidence>
<feature type="transmembrane region" description="Helical" evidence="1">
    <location>
        <begin position="12"/>
        <end position="32"/>
    </location>
</feature>
<dbReference type="InterPro" id="IPR012338">
    <property type="entry name" value="Beta-lactam/transpept-like"/>
</dbReference>
<dbReference type="GO" id="GO:0005886">
    <property type="term" value="C:plasma membrane"/>
    <property type="evidence" value="ECO:0007669"/>
    <property type="project" value="TreeGrafter"/>
</dbReference>
<dbReference type="PANTHER" id="PTHR30627:SF24">
    <property type="entry name" value="PENICILLIN-BINDING PROTEIN 4B"/>
    <property type="match status" value="1"/>
</dbReference>
<name>A0A7C8HGU6_9FIRM</name>
<dbReference type="Gene3D" id="3.90.1310.10">
    <property type="entry name" value="Penicillin-binding protein 2a (Domain 2)"/>
    <property type="match status" value="1"/>
</dbReference>
<keyword evidence="1" id="KW-1133">Transmembrane helix</keyword>
<keyword evidence="5" id="KW-1185">Reference proteome</keyword>
<dbReference type="SUPFAM" id="SSF56519">
    <property type="entry name" value="Penicillin binding protein dimerisation domain"/>
    <property type="match status" value="1"/>
</dbReference>
<feature type="domain" description="Penicillin binding protein A dimerisation" evidence="3">
    <location>
        <begin position="55"/>
        <end position="133"/>
    </location>
</feature>
<evidence type="ECO:0000313" key="5">
    <source>
        <dbReference type="Proteomes" id="UP000483018"/>
    </source>
</evidence>
<organism evidence="4 5">
    <name type="scientific">Defluviitalea raffinosedens</name>
    <dbReference type="NCBI Taxonomy" id="1450156"/>
    <lineage>
        <taxon>Bacteria</taxon>
        <taxon>Bacillati</taxon>
        <taxon>Bacillota</taxon>
        <taxon>Clostridia</taxon>
        <taxon>Lachnospirales</taxon>
        <taxon>Defluviitaleaceae</taxon>
        <taxon>Defluviitalea</taxon>
    </lineage>
</organism>
<dbReference type="InterPro" id="IPR036138">
    <property type="entry name" value="PBP_dimer_sf"/>
</dbReference>
<proteinExistence type="predicted"/>
<keyword evidence="1" id="KW-0812">Transmembrane</keyword>
<evidence type="ECO:0000259" key="3">
    <source>
        <dbReference type="Pfam" id="PF21922"/>
    </source>
</evidence>
<feature type="domain" description="Penicillin-binding protein transpeptidase" evidence="2">
    <location>
        <begin position="154"/>
        <end position="460"/>
    </location>
</feature>
<dbReference type="EMBL" id="WSLF01000001">
    <property type="protein sequence ID" value="KAE9636892.1"/>
    <property type="molecule type" value="Genomic_DNA"/>
</dbReference>
<dbReference type="PANTHER" id="PTHR30627">
    <property type="entry name" value="PEPTIDOGLYCAN D,D-TRANSPEPTIDASE"/>
    <property type="match status" value="1"/>
</dbReference>
<dbReference type="InterPro" id="IPR054120">
    <property type="entry name" value="PBPA_dimer"/>
</dbReference>
<dbReference type="Gene3D" id="3.40.710.10">
    <property type="entry name" value="DD-peptidase/beta-lactamase superfamily"/>
    <property type="match status" value="1"/>
</dbReference>
<sequence>MNQLRKDIKKIFWLYVAMFSSLIIYLAKFLIFDSSSVIINAYNPRLSALEENIIRGEIRDSKGTVLARTKKNGDAWIREYPKGRDFAHVVGYVQKGKTGIEAYSNFQLLEVSNKMMQTVNRIFSGNNLQGNHVILTMDADLQHTARKLLNGKKGAIVVMEPSTGKILAMVSYPDFDPNELNNTWEQLNKDEENSPLINRAAQGLYPPGSIFKIITSAAVLEKNADWKDFNYNCTGEDIFDSNVIRCYNSKAHGEVDLESAFYLSCNTGFATLGIEAGGELLGKVADRLLFNRNLPYVLEYSKSQFRITKDSKINEIVETAIGQGKTLVSPLHMAMITSAIANGGILMQPYIIDHIETNYGRIKDKRIPQSYGILFEPEIASQLSKMMTEVVEKGTGTQAQISNVSVSGKTGTAQNASGEDHAWFVGFAPAEKPKAVVSVIIENGGSGGQVAGPIARKLLQKVLNE</sequence>
<dbReference type="GO" id="GO:0008658">
    <property type="term" value="F:penicillin binding"/>
    <property type="evidence" value="ECO:0007669"/>
    <property type="project" value="InterPro"/>
</dbReference>
<dbReference type="InterPro" id="IPR050515">
    <property type="entry name" value="Beta-lactam/transpept"/>
</dbReference>
<dbReference type="InterPro" id="IPR001460">
    <property type="entry name" value="PCN-bd_Tpept"/>
</dbReference>
<dbReference type="GO" id="GO:0071555">
    <property type="term" value="P:cell wall organization"/>
    <property type="evidence" value="ECO:0007669"/>
    <property type="project" value="TreeGrafter"/>
</dbReference>
<dbReference type="RefSeq" id="WP_158738811.1">
    <property type="nucleotide sequence ID" value="NZ_JAFBEP010000015.1"/>
</dbReference>
<dbReference type="AlphaFoldDB" id="A0A7C8HGU6"/>
<dbReference type="SUPFAM" id="SSF56601">
    <property type="entry name" value="beta-lactamase/transpeptidase-like"/>
    <property type="match status" value="1"/>
</dbReference>
<reference evidence="4 5" key="1">
    <citation type="submission" date="2019-12" db="EMBL/GenBank/DDBJ databases">
        <title>Defluviitalea raffinosedens, isolated from a biogas fermenter, genome sequencing and characterization.</title>
        <authorList>
            <person name="Rettenmaier R."/>
            <person name="Schneider M."/>
            <person name="Neuhaus K."/>
            <person name="Liebl W."/>
            <person name="Zverlov V."/>
        </authorList>
    </citation>
    <scope>NUCLEOTIDE SEQUENCE [LARGE SCALE GENOMIC DNA]</scope>
    <source>
        <strain evidence="4 5">249c-K6</strain>
    </source>
</reference>
<dbReference type="Pfam" id="PF21922">
    <property type="entry name" value="PBP_dimer_2"/>
    <property type="match status" value="1"/>
</dbReference>
<dbReference type="Pfam" id="PF00905">
    <property type="entry name" value="Transpeptidase"/>
    <property type="match status" value="1"/>
</dbReference>
<comment type="caution">
    <text evidence="4">The sequence shown here is derived from an EMBL/GenBank/DDBJ whole genome shotgun (WGS) entry which is preliminary data.</text>
</comment>